<dbReference type="InterPro" id="IPR006015">
    <property type="entry name" value="Universal_stress_UspA"/>
</dbReference>
<dbReference type="EMBL" id="FXEG02000003">
    <property type="protein sequence ID" value="SOX54439.1"/>
    <property type="molecule type" value="Genomic_DNA"/>
</dbReference>
<dbReference type="Pfam" id="PF00582">
    <property type="entry name" value="Usp"/>
    <property type="match status" value="2"/>
</dbReference>
<dbReference type="GO" id="GO:0005524">
    <property type="term" value="F:ATP binding"/>
    <property type="evidence" value="ECO:0007669"/>
    <property type="project" value="UniProtKB-KW"/>
</dbReference>
<dbReference type="PANTHER" id="PTHR46268:SF27">
    <property type="entry name" value="UNIVERSAL STRESS PROTEIN RV2623"/>
    <property type="match status" value="1"/>
</dbReference>
<evidence type="ECO:0000259" key="4">
    <source>
        <dbReference type="Pfam" id="PF00582"/>
    </source>
</evidence>
<name>A0A2K4YCD6_9MYCO</name>
<accession>A0A2K4YCD6</accession>
<dbReference type="RefSeq" id="WP_096288278.1">
    <property type="nucleotide sequence ID" value="NZ_FXEG02000003.1"/>
</dbReference>
<sequence length="297" mass="31607">MSAPVKTLGIVVAVDGSPASDTAVVWAARDAAMHNIPLTLFHAVVTPTTTWPPVPYPDSLLVKLEDDCRQQLAHAFKLAEEAMPAGRKVTITKEFVYSTPALALIKMSDDAEMIVVGSSGRGLLARGVLGSVSSTVVRHAKCPVAVIRDEDVPDPQRGPVLVGIDGSPASELATAIAFDQASHRGVDLVALHAWSDVAILELPAFDWESVEAEAERSLTERLAGWHEQYPDVTVRRLLARDLPAQQIIQQTKSLEAQLVVVGSHGRGGLTGLILGSVSNTVLHSVLVPVIVARPTQV</sequence>
<proteinExistence type="inferred from homology"/>
<keyword evidence="6" id="KW-1185">Reference proteome</keyword>
<comment type="caution">
    <text evidence="5">The sequence shown here is derived from an EMBL/GenBank/DDBJ whole genome shotgun (WGS) entry which is preliminary data.</text>
</comment>
<dbReference type="CDD" id="cd23944">
    <property type="entry name" value="USP_Rv2623_repeat1"/>
    <property type="match status" value="1"/>
</dbReference>
<organism evidence="5 6">
    <name type="scientific">Mycobacterium ahvazicum</name>
    <dbReference type="NCBI Taxonomy" id="1964395"/>
    <lineage>
        <taxon>Bacteria</taxon>
        <taxon>Bacillati</taxon>
        <taxon>Actinomycetota</taxon>
        <taxon>Actinomycetes</taxon>
        <taxon>Mycobacteriales</taxon>
        <taxon>Mycobacteriaceae</taxon>
        <taxon>Mycobacterium</taxon>
        <taxon>Mycobacterium simiae complex</taxon>
    </lineage>
</organism>
<keyword evidence="3" id="KW-0067">ATP-binding</keyword>
<dbReference type="Gene3D" id="3.40.50.620">
    <property type="entry name" value="HUPs"/>
    <property type="match status" value="2"/>
</dbReference>
<keyword evidence="2" id="KW-0547">Nucleotide-binding</keyword>
<dbReference type="OrthoDB" id="3174546at2"/>
<evidence type="ECO:0000313" key="6">
    <source>
        <dbReference type="Proteomes" id="UP000236318"/>
    </source>
</evidence>
<evidence type="ECO:0000256" key="3">
    <source>
        <dbReference type="ARBA" id="ARBA00022840"/>
    </source>
</evidence>
<evidence type="ECO:0000256" key="2">
    <source>
        <dbReference type="ARBA" id="ARBA00022741"/>
    </source>
</evidence>
<gene>
    <name evidence="5" type="ORF">MAAFP003_3115</name>
</gene>
<dbReference type="AlphaFoldDB" id="A0A2K4YCD6"/>
<evidence type="ECO:0000313" key="5">
    <source>
        <dbReference type="EMBL" id="SOX54439.1"/>
    </source>
</evidence>
<feature type="domain" description="UspA" evidence="4">
    <location>
        <begin position="10"/>
        <end position="148"/>
    </location>
</feature>
<dbReference type="SUPFAM" id="SSF52402">
    <property type="entry name" value="Adenine nucleotide alpha hydrolases-like"/>
    <property type="match status" value="2"/>
</dbReference>
<dbReference type="PRINTS" id="PR01438">
    <property type="entry name" value="UNVRSLSTRESS"/>
</dbReference>
<comment type="similarity">
    <text evidence="1">Belongs to the universal stress protein A family.</text>
</comment>
<evidence type="ECO:0000256" key="1">
    <source>
        <dbReference type="ARBA" id="ARBA00008791"/>
    </source>
</evidence>
<feature type="domain" description="UspA" evidence="4">
    <location>
        <begin position="159"/>
        <end position="293"/>
    </location>
</feature>
<dbReference type="InterPro" id="IPR006016">
    <property type="entry name" value="UspA"/>
</dbReference>
<reference evidence="5" key="1">
    <citation type="submission" date="2018-01" db="EMBL/GenBank/DDBJ databases">
        <authorList>
            <consortium name="Urmite Genomes"/>
        </authorList>
    </citation>
    <scope>NUCLEOTIDE SEQUENCE [LARGE SCALE GENOMIC DNA]</scope>
    <source>
        <strain evidence="5">AFP003</strain>
    </source>
</reference>
<dbReference type="InterPro" id="IPR014729">
    <property type="entry name" value="Rossmann-like_a/b/a_fold"/>
</dbReference>
<dbReference type="PANTHER" id="PTHR46268">
    <property type="entry name" value="STRESS RESPONSE PROTEIN NHAX"/>
    <property type="match status" value="1"/>
</dbReference>
<dbReference type="Proteomes" id="UP000236318">
    <property type="component" value="Unassembled WGS sequence"/>
</dbReference>
<protein>
    <submittedName>
        <fullName evidence="5">Universal stress protein</fullName>
    </submittedName>
</protein>